<sequence>MRRRRRRKWQGKSQLSMRHRVMMTVLLFIIGLLFIFWLINRNLQPLLLNYADAQTEKIASMVLQKAISKEITDNLDIKDIMITDKGEGGATTFNAQVINKVLAEVTELAEANLDEAEAGDLKELEKMSGVDIDAKRTAQGDGIAYSIPLGQITNNAILGNLGPRIPIRFHAIGDVTSNVKTKVEPFGINSAYVEVYIELEVNVKVIVPFASDMKIVKQTLPVAMGLVHGKVPNYYNPDSVGIPAK</sequence>
<reference evidence="2 3" key="1">
    <citation type="submission" date="2016-12" db="EMBL/GenBank/DDBJ databases">
        <title>Domibacillus sp. SAOS 44 whole genome sequencing.</title>
        <authorList>
            <person name="Verma A."/>
            <person name="Krishnamurthi S."/>
        </authorList>
    </citation>
    <scope>NUCLEOTIDE SEQUENCE [LARGE SCALE GENOMIC DNA]</scope>
    <source>
        <strain evidence="2 3">SAOS 44</strain>
    </source>
</reference>
<dbReference type="STRING" id="1714354.BLL40_03410"/>
<organism evidence="2 3">
    <name type="scientific">Domibacillus mangrovi</name>
    <dbReference type="NCBI Taxonomy" id="1714354"/>
    <lineage>
        <taxon>Bacteria</taxon>
        <taxon>Bacillati</taxon>
        <taxon>Bacillota</taxon>
        <taxon>Bacilli</taxon>
        <taxon>Bacillales</taxon>
        <taxon>Bacillaceae</taxon>
        <taxon>Domibacillus</taxon>
    </lineage>
</organism>
<proteinExistence type="predicted"/>
<keyword evidence="3" id="KW-1185">Reference proteome</keyword>
<keyword evidence="1" id="KW-0812">Transmembrane</keyword>
<evidence type="ECO:0000313" key="3">
    <source>
        <dbReference type="Proteomes" id="UP000186524"/>
    </source>
</evidence>
<comment type="caution">
    <text evidence="2">The sequence shown here is derived from an EMBL/GenBank/DDBJ whole genome shotgun (WGS) entry which is preliminary data.</text>
</comment>
<feature type="transmembrane region" description="Helical" evidence="1">
    <location>
        <begin position="21"/>
        <end position="39"/>
    </location>
</feature>
<dbReference type="PIRSF" id="PIRSF021383">
    <property type="entry name" value="YunB"/>
    <property type="match status" value="1"/>
</dbReference>
<gene>
    <name evidence="2" type="ORF">BLL40_03410</name>
</gene>
<keyword evidence="1" id="KW-1133">Transmembrane helix</keyword>
<dbReference type="InterPro" id="IPR014197">
    <property type="entry name" value="Sporulation_prot_YunB"/>
</dbReference>
<dbReference type="OrthoDB" id="1649278at2"/>
<evidence type="ECO:0000313" key="2">
    <source>
        <dbReference type="EMBL" id="OKL37729.1"/>
    </source>
</evidence>
<dbReference type="NCBIfam" id="TIGR02832">
    <property type="entry name" value="spo_yunB"/>
    <property type="match status" value="1"/>
</dbReference>
<keyword evidence="1" id="KW-0472">Membrane</keyword>
<dbReference type="Proteomes" id="UP000186524">
    <property type="component" value="Unassembled WGS sequence"/>
</dbReference>
<dbReference type="EMBL" id="MRWQ01000003">
    <property type="protein sequence ID" value="OKL37729.1"/>
    <property type="molecule type" value="Genomic_DNA"/>
</dbReference>
<dbReference type="AlphaFoldDB" id="A0A1Q5P637"/>
<dbReference type="RefSeq" id="WP_073710526.1">
    <property type="nucleotide sequence ID" value="NZ_MRWQ01000003.1"/>
</dbReference>
<accession>A0A1Q5P637</accession>
<evidence type="ECO:0000256" key="1">
    <source>
        <dbReference type="SAM" id="Phobius"/>
    </source>
</evidence>
<dbReference type="Pfam" id="PF09560">
    <property type="entry name" value="Spore_YunB"/>
    <property type="match status" value="1"/>
</dbReference>
<protein>
    <submittedName>
        <fullName evidence="2">Sporulation protein YunB</fullName>
    </submittedName>
</protein>
<name>A0A1Q5P637_9BACI</name>